<evidence type="ECO:0000313" key="18">
    <source>
        <dbReference type="Proteomes" id="UP000801492"/>
    </source>
</evidence>
<comment type="caution">
    <text evidence="17">The sequence shown here is derived from an EMBL/GenBank/DDBJ whole genome shotgun (WGS) entry which is preliminary data.</text>
</comment>
<evidence type="ECO:0000256" key="3">
    <source>
        <dbReference type="ARBA" id="ARBA00022448"/>
    </source>
</evidence>
<dbReference type="PROSITE" id="PS00754">
    <property type="entry name" value="NA_NEUROTRAN_SYMP_2"/>
    <property type="match status" value="1"/>
</dbReference>
<feature type="transmembrane region" description="Helical" evidence="16">
    <location>
        <begin position="473"/>
        <end position="496"/>
    </location>
</feature>
<dbReference type="GO" id="GO:0046872">
    <property type="term" value="F:metal ion binding"/>
    <property type="evidence" value="ECO:0007669"/>
    <property type="project" value="UniProtKB-KW"/>
</dbReference>
<dbReference type="Proteomes" id="UP000801492">
    <property type="component" value="Unassembled WGS sequence"/>
</dbReference>
<sequence>MRISSVKKLLYTPQVLEKRSTWGNGMEFLMSCIAMSVGLGNVWRFPFTAYENGGGAFLIPYIIVLTLVGRPVYFMEMCVGQFSSKGNVKMFETLAPVLKGVGYGQLFGTICVATYYCSLMAITLFYLVNSFTSELPWAECNPEWKDDNFHCVPSGYTGKTSLNNSISSSELWFTKEVLKEKTNIEDGIGLPEWRLTIFLLISWLVTFTVTAKGIQSSGKASYFLAIFPYVIMIALLIRSATLNGSAAGIMYLLSPQWEKLTSSKVWYNAITQCFYSLNIGFGSIIMYASYNDFRHNIYRDALIVTSLDTLASLLSGITIFGILGNLAHELGVDVTEVINSGGARLAFVSYPDAIAKFDAVPWLFAILFFVMLFVLGVGSLVALQACAFTVIKDAFPSLRNWHVSLITALIGFLIGLVYITPGGQFVLTMVDYFGATFVFFILTTSEVLVILWWYGLENFCADIEFMLKRKVGLYWRVCWGIITPIVLIAIFIYFLLSLEKLKNGIYDYPDVALNCGWVLVAFGLSQPLIWWLIYLYRKRKLGILQAILDSFSFKSWGPKDAQNCDEWKKFKFEKAQELSAKKNMTWLQQKIYFIVGK</sequence>
<dbReference type="PROSITE" id="PS50267">
    <property type="entry name" value="NA_NEUROTRAN_SYMP_3"/>
    <property type="match status" value="1"/>
</dbReference>
<evidence type="ECO:0000256" key="8">
    <source>
        <dbReference type="ARBA" id="ARBA00023053"/>
    </source>
</evidence>
<feature type="transmembrane region" description="Helical" evidence="16">
    <location>
        <begin position="362"/>
        <end position="391"/>
    </location>
</feature>
<feature type="transmembrane region" description="Helical" evidence="16">
    <location>
        <begin position="265"/>
        <end position="289"/>
    </location>
</feature>
<feature type="transmembrane region" description="Helical" evidence="16">
    <location>
        <begin position="21"/>
        <end position="43"/>
    </location>
</feature>
<keyword evidence="18" id="KW-1185">Reference proteome</keyword>
<dbReference type="PANTHER" id="PTHR11616">
    <property type="entry name" value="SODIUM/CHLORIDE DEPENDENT TRANSPORTER"/>
    <property type="match status" value="1"/>
</dbReference>
<feature type="transmembrane region" description="Helical" evidence="16">
    <location>
        <begin position="301"/>
        <end position="323"/>
    </location>
</feature>
<keyword evidence="9" id="KW-0406">Ion transport</keyword>
<keyword evidence="6" id="KW-0029">Amino-acid transport</keyword>
<evidence type="ECO:0000313" key="17">
    <source>
        <dbReference type="EMBL" id="KAF2906108.1"/>
    </source>
</evidence>
<keyword evidence="3 15" id="KW-0813">Transport</keyword>
<evidence type="ECO:0000256" key="2">
    <source>
        <dbReference type="ARBA" id="ARBA00006459"/>
    </source>
</evidence>
<protein>
    <recommendedName>
        <fullName evidence="15">Transporter</fullName>
    </recommendedName>
</protein>
<feature type="binding site" evidence="14">
    <location>
        <position position="41"/>
    </location>
    <ligand>
        <name>Na(+)</name>
        <dbReference type="ChEBI" id="CHEBI:29101"/>
        <label>1</label>
    </ligand>
</feature>
<name>A0A8K0DN15_IGNLU</name>
<dbReference type="NCBIfam" id="NF037979">
    <property type="entry name" value="Na_transp"/>
    <property type="match status" value="1"/>
</dbReference>
<feature type="transmembrane region" description="Helical" evidence="16">
    <location>
        <begin position="226"/>
        <end position="253"/>
    </location>
</feature>
<dbReference type="InterPro" id="IPR037272">
    <property type="entry name" value="SNS_sf"/>
</dbReference>
<evidence type="ECO:0000256" key="11">
    <source>
        <dbReference type="ARBA" id="ARBA00023180"/>
    </source>
</evidence>
<keyword evidence="5 15" id="KW-0769">Symport</keyword>
<evidence type="ECO:0000256" key="4">
    <source>
        <dbReference type="ARBA" id="ARBA00022692"/>
    </source>
</evidence>
<evidence type="ECO:0000256" key="1">
    <source>
        <dbReference type="ARBA" id="ARBA00004141"/>
    </source>
</evidence>
<evidence type="ECO:0000256" key="14">
    <source>
        <dbReference type="PIRSR" id="PIRSR600175-1"/>
    </source>
</evidence>
<keyword evidence="4 15" id="KW-0812">Transmembrane</keyword>
<evidence type="ECO:0000256" key="12">
    <source>
        <dbReference type="ARBA" id="ARBA00023201"/>
    </source>
</evidence>
<accession>A0A8K0DN15</accession>
<evidence type="ECO:0000256" key="6">
    <source>
        <dbReference type="ARBA" id="ARBA00022970"/>
    </source>
</evidence>
<evidence type="ECO:0000256" key="5">
    <source>
        <dbReference type="ARBA" id="ARBA00022847"/>
    </source>
</evidence>
<dbReference type="CDD" id="cd10324">
    <property type="entry name" value="SLC6sbd"/>
    <property type="match status" value="1"/>
</dbReference>
<dbReference type="Pfam" id="PF00209">
    <property type="entry name" value="SNF"/>
    <property type="match status" value="1"/>
</dbReference>
<keyword evidence="7 16" id="KW-1133">Transmembrane helix</keyword>
<dbReference type="PRINTS" id="PR00176">
    <property type="entry name" value="NANEUSMPORT"/>
</dbReference>
<feature type="transmembrane region" description="Helical" evidence="16">
    <location>
        <begin position="55"/>
        <end position="75"/>
    </location>
</feature>
<comment type="function">
    <text evidence="13">Unusual broad substrate spectrum amino acid:sodium cotransporter that promotes absorption of the D isomers of essential amino acids. Neutral amino acids are the preferred substrates, especially methionine and phenylalanine.</text>
</comment>
<feature type="binding site" evidence="14">
    <location>
        <position position="276"/>
    </location>
    <ligand>
        <name>Na(+)</name>
        <dbReference type="ChEBI" id="CHEBI:29101"/>
        <label>1</label>
    </ligand>
</feature>
<comment type="similarity">
    <text evidence="2 15">Belongs to the sodium:neurotransmitter symporter (SNF) (TC 2.A.22) family.</text>
</comment>
<dbReference type="InterPro" id="IPR000175">
    <property type="entry name" value="Na/ntran_symport"/>
</dbReference>
<feature type="binding site" evidence="14">
    <location>
        <position position="375"/>
    </location>
    <ligand>
        <name>Na(+)</name>
        <dbReference type="ChEBI" id="CHEBI:29101"/>
        <label>1</label>
    </ligand>
</feature>
<comment type="subcellular location">
    <subcellularLocation>
        <location evidence="1">Membrane</location>
        <topology evidence="1">Multi-pass membrane protein</topology>
    </subcellularLocation>
</comment>
<feature type="transmembrane region" description="Helical" evidence="16">
    <location>
        <begin position="403"/>
        <end position="420"/>
    </location>
</feature>
<dbReference type="SUPFAM" id="SSF161070">
    <property type="entry name" value="SNF-like"/>
    <property type="match status" value="1"/>
</dbReference>
<dbReference type="GO" id="GO:0005283">
    <property type="term" value="F:amino acid:sodium symporter activity"/>
    <property type="evidence" value="ECO:0007669"/>
    <property type="project" value="TreeGrafter"/>
</dbReference>
<reference evidence="17" key="1">
    <citation type="submission" date="2019-08" db="EMBL/GenBank/DDBJ databases">
        <title>The genome of the North American firefly Photinus pyralis.</title>
        <authorList>
            <consortium name="Photinus pyralis genome working group"/>
            <person name="Fallon T.R."/>
            <person name="Sander Lower S.E."/>
            <person name="Weng J.-K."/>
        </authorList>
    </citation>
    <scope>NUCLEOTIDE SEQUENCE</scope>
    <source>
        <strain evidence="17">TRF0915ILg1</strain>
        <tissue evidence="17">Whole body</tissue>
    </source>
</reference>
<evidence type="ECO:0000256" key="16">
    <source>
        <dbReference type="SAM" id="Phobius"/>
    </source>
</evidence>
<keyword evidence="12" id="KW-0739">Sodium transport</keyword>
<dbReference type="AlphaFoldDB" id="A0A8K0DN15"/>
<evidence type="ECO:0000256" key="15">
    <source>
        <dbReference type="RuleBase" id="RU003732"/>
    </source>
</evidence>
<feature type="transmembrane region" description="Helical" evidence="16">
    <location>
        <begin position="195"/>
        <end position="214"/>
    </location>
</feature>
<gene>
    <name evidence="17" type="ORF">ILUMI_00069</name>
</gene>
<dbReference type="EMBL" id="VTPC01000019">
    <property type="protein sequence ID" value="KAF2906108.1"/>
    <property type="molecule type" value="Genomic_DNA"/>
</dbReference>
<feature type="transmembrane region" description="Helical" evidence="16">
    <location>
        <begin position="516"/>
        <end position="536"/>
    </location>
</feature>
<feature type="transmembrane region" description="Helical" evidence="16">
    <location>
        <begin position="106"/>
        <end position="128"/>
    </location>
</feature>
<keyword evidence="11" id="KW-0325">Glycoprotein</keyword>
<dbReference type="GO" id="GO:0005886">
    <property type="term" value="C:plasma membrane"/>
    <property type="evidence" value="ECO:0007669"/>
    <property type="project" value="TreeGrafter"/>
</dbReference>
<evidence type="ECO:0000256" key="9">
    <source>
        <dbReference type="ARBA" id="ARBA00023065"/>
    </source>
</evidence>
<evidence type="ECO:0000256" key="13">
    <source>
        <dbReference type="ARBA" id="ARBA00037785"/>
    </source>
</evidence>
<dbReference type="GO" id="GO:0015179">
    <property type="term" value="F:L-amino acid transmembrane transporter activity"/>
    <property type="evidence" value="ECO:0007669"/>
    <property type="project" value="TreeGrafter"/>
</dbReference>
<keyword evidence="10 16" id="KW-0472">Membrane</keyword>
<feature type="transmembrane region" description="Helical" evidence="16">
    <location>
        <begin position="432"/>
        <end position="453"/>
    </location>
</feature>
<dbReference type="OrthoDB" id="6581954at2759"/>
<proteinExistence type="inferred from homology"/>
<dbReference type="PROSITE" id="PS00610">
    <property type="entry name" value="NA_NEUROTRAN_SYMP_1"/>
    <property type="match status" value="1"/>
</dbReference>
<feature type="binding site" evidence="14">
    <location>
        <position position="379"/>
    </location>
    <ligand>
        <name>Na(+)</name>
        <dbReference type="ChEBI" id="CHEBI:29101"/>
        <label>1</label>
    </ligand>
</feature>
<keyword evidence="8 14" id="KW-0915">Sodium</keyword>
<evidence type="ECO:0000256" key="7">
    <source>
        <dbReference type="ARBA" id="ARBA00022989"/>
    </source>
</evidence>
<dbReference type="GO" id="GO:0089718">
    <property type="term" value="P:amino acid import across plasma membrane"/>
    <property type="evidence" value="ECO:0007669"/>
    <property type="project" value="TreeGrafter"/>
</dbReference>
<feature type="binding site" evidence="14">
    <location>
        <position position="37"/>
    </location>
    <ligand>
        <name>Na(+)</name>
        <dbReference type="ChEBI" id="CHEBI:29101"/>
        <label>1</label>
    </ligand>
</feature>
<evidence type="ECO:0000256" key="10">
    <source>
        <dbReference type="ARBA" id="ARBA00023136"/>
    </source>
</evidence>
<dbReference type="PANTHER" id="PTHR11616:SF321">
    <property type="entry name" value="SODIUM-DEPENDENT NUTRIENT AMINO ACID TRANSPORTER 1-RELATED"/>
    <property type="match status" value="1"/>
</dbReference>
<keyword evidence="14" id="KW-0479">Metal-binding</keyword>
<organism evidence="17 18">
    <name type="scientific">Ignelater luminosus</name>
    <name type="common">Cucubano</name>
    <name type="synonym">Pyrophorus luminosus</name>
    <dbReference type="NCBI Taxonomy" id="2038154"/>
    <lineage>
        <taxon>Eukaryota</taxon>
        <taxon>Metazoa</taxon>
        <taxon>Ecdysozoa</taxon>
        <taxon>Arthropoda</taxon>
        <taxon>Hexapoda</taxon>
        <taxon>Insecta</taxon>
        <taxon>Pterygota</taxon>
        <taxon>Neoptera</taxon>
        <taxon>Endopterygota</taxon>
        <taxon>Coleoptera</taxon>
        <taxon>Polyphaga</taxon>
        <taxon>Elateriformia</taxon>
        <taxon>Elateroidea</taxon>
        <taxon>Elateridae</taxon>
        <taxon>Agrypninae</taxon>
        <taxon>Pyrophorini</taxon>
        <taxon>Ignelater</taxon>
    </lineage>
</organism>